<proteinExistence type="predicted"/>
<feature type="compositionally biased region" description="Polar residues" evidence="1">
    <location>
        <begin position="204"/>
        <end position="219"/>
    </location>
</feature>
<feature type="region of interest" description="Disordered" evidence="1">
    <location>
        <begin position="197"/>
        <end position="219"/>
    </location>
</feature>
<name>A0A6A6VXR9_9PEZI</name>
<evidence type="ECO:0000256" key="1">
    <source>
        <dbReference type="SAM" id="MobiDB-lite"/>
    </source>
</evidence>
<keyword evidence="3" id="KW-1185">Reference proteome</keyword>
<dbReference type="AlphaFoldDB" id="A0A6A6VXR9"/>
<organism evidence="2 3">
    <name type="scientific">Pseudovirgaria hyperparasitica</name>
    <dbReference type="NCBI Taxonomy" id="470096"/>
    <lineage>
        <taxon>Eukaryota</taxon>
        <taxon>Fungi</taxon>
        <taxon>Dikarya</taxon>
        <taxon>Ascomycota</taxon>
        <taxon>Pezizomycotina</taxon>
        <taxon>Dothideomycetes</taxon>
        <taxon>Dothideomycetes incertae sedis</taxon>
        <taxon>Acrospermales</taxon>
        <taxon>Acrospermaceae</taxon>
        <taxon>Pseudovirgaria</taxon>
    </lineage>
</organism>
<dbReference type="RefSeq" id="XP_033596502.1">
    <property type="nucleotide sequence ID" value="XM_033747599.1"/>
</dbReference>
<accession>A0A6A6VXR9</accession>
<evidence type="ECO:0000313" key="2">
    <source>
        <dbReference type="EMBL" id="KAF2754051.1"/>
    </source>
</evidence>
<evidence type="ECO:0000313" key="3">
    <source>
        <dbReference type="Proteomes" id="UP000799437"/>
    </source>
</evidence>
<dbReference type="Proteomes" id="UP000799437">
    <property type="component" value="Unassembled WGS sequence"/>
</dbReference>
<sequence>MATPQPNLHKRQKVDVTSLQGNKIASDIGESDSKKLRARRFDTIYKNWNLTEEKLQSHFAEDDACQSSHGTLLKQVRDWPQRFLEKIATLSGKISDISTAKALLCQERAMRRVYEQANGLSQYGRYNEIGFKTLEVEQVLLKLKRAEAIVAGNDGRMCSNDPCENKAAQRPSIVQSPALHVRDSPRSKDIVRINEIPSLGSPGLQETPTAQNNPTSFSTAYNPQQSFAFSSASALFPSVLQSSTDISSFHSTGDSRFEGEDEFLSMVDFDGNANHHIYDSQGWQSDTRGFKPVPQSQKNMLALPSPIRTTTPGLNAKTAINRVSAVELAQHAIGNSFFRSTSMAKRKLESMRDMFEDGDCDLTADMDASEMRSMIEYCAAIESYERGKEDNRPRLVKQAKSQMAKLWLRERLRLEHGVEM</sequence>
<dbReference type="GeneID" id="54488653"/>
<reference evidence="2" key="1">
    <citation type="journal article" date="2020" name="Stud. Mycol.">
        <title>101 Dothideomycetes genomes: a test case for predicting lifestyles and emergence of pathogens.</title>
        <authorList>
            <person name="Haridas S."/>
            <person name="Albert R."/>
            <person name="Binder M."/>
            <person name="Bloem J."/>
            <person name="Labutti K."/>
            <person name="Salamov A."/>
            <person name="Andreopoulos B."/>
            <person name="Baker S."/>
            <person name="Barry K."/>
            <person name="Bills G."/>
            <person name="Bluhm B."/>
            <person name="Cannon C."/>
            <person name="Castanera R."/>
            <person name="Culley D."/>
            <person name="Daum C."/>
            <person name="Ezra D."/>
            <person name="Gonzalez J."/>
            <person name="Henrissat B."/>
            <person name="Kuo A."/>
            <person name="Liang C."/>
            <person name="Lipzen A."/>
            <person name="Lutzoni F."/>
            <person name="Magnuson J."/>
            <person name="Mondo S."/>
            <person name="Nolan M."/>
            <person name="Ohm R."/>
            <person name="Pangilinan J."/>
            <person name="Park H.-J."/>
            <person name="Ramirez L."/>
            <person name="Alfaro M."/>
            <person name="Sun H."/>
            <person name="Tritt A."/>
            <person name="Yoshinaga Y."/>
            <person name="Zwiers L.-H."/>
            <person name="Turgeon B."/>
            <person name="Goodwin S."/>
            <person name="Spatafora J."/>
            <person name="Crous P."/>
            <person name="Grigoriev I."/>
        </authorList>
    </citation>
    <scope>NUCLEOTIDE SEQUENCE</scope>
    <source>
        <strain evidence="2">CBS 121739</strain>
    </source>
</reference>
<protein>
    <submittedName>
        <fullName evidence="2">Uncharacterized protein</fullName>
    </submittedName>
</protein>
<gene>
    <name evidence="2" type="ORF">EJ05DRAFT_504646</name>
</gene>
<dbReference type="EMBL" id="ML996582">
    <property type="protein sequence ID" value="KAF2754051.1"/>
    <property type="molecule type" value="Genomic_DNA"/>
</dbReference>